<comment type="similarity">
    <text evidence="3">Belongs to the methylenetetrahydrofolate reductase family.</text>
</comment>
<comment type="caution">
    <text evidence="10">The sequence shown here is derived from an EMBL/GenBank/DDBJ whole genome shotgun (WGS) entry which is preliminary data.</text>
</comment>
<feature type="transmembrane region" description="Helical" evidence="8">
    <location>
        <begin position="182"/>
        <end position="201"/>
    </location>
</feature>
<organism evidence="10 11">
    <name type="scientific">Geodia barretti</name>
    <name type="common">Barrett's horny sponge</name>
    <dbReference type="NCBI Taxonomy" id="519541"/>
    <lineage>
        <taxon>Eukaryota</taxon>
        <taxon>Metazoa</taxon>
        <taxon>Porifera</taxon>
        <taxon>Demospongiae</taxon>
        <taxon>Heteroscleromorpha</taxon>
        <taxon>Tetractinellida</taxon>
        <taxon>Astrophorina</taxon>
        <taxon>Geodiidae</taxon>
        <taxon>Geodia</taxon>
    </lineage>
</organism>
<comment type="pathway">
    <text evidence="2 7">One-carbon metabolism; tetrahydrofolate interconversion.</text>
</comment>
<evidence type="ECO:0000256" key="1">
    <source>
        <dbReference type="ARBA" id="ARBA00001974"/>
    </source>
</evidence>
<dbReference type="EMBL" id="CASHTH010002759">
    <property type="protein sequence ID" value="CAI8034939.1"/>
    <property type="molecule type" value="Genomic_DNA"/>
</dbReference>
<dbReference type="AlphaFoldDB" id="A0AA35SSP0"/>
<dbReference type="GO" id="GO:0005829">
    <property type="term" value="C:cytosol"/>
    <property type="evidence" value="ECO:0007669"/>
    <property type="project" value="TreeGrafter"/>
</dbReference>
<dbReference type="GO" id="GO:0035999">
    <property type="term" value="P:tetrahydrofolate interconversion"/>
    <property type="evidence" value="ECO:0007669"/>
    <property type="project" value="TreeGrafter"/>
</dbReference>
<dbReference type="InterPro" id="IPR003171">
    <property type="entry name" value="Mehydrof_redctse-like"/>
</dbReference>
<dbReference type="PANTHER" id="PTHR45754:SF3">
    <property type="entry name" value="METHYLENETETRAHYDROFOLATE REDUCTASE (NADPH)"/>
    <property type="match status" value="1"/>
</dbReference>
<evidence type="ECO:0000259" key="9">
    <source>
        <dbReference type="Pfam" id="PF21895"/>
    </source>
</evidence>
<dbReference type="Pfam" id="PF02219">
    <property type="entry name" value="MTHFR"/>
    <property type="match status" value="1"/>
</dbReference>
<evidence type="ECO:0000256" key="6">
    <source>
        <dbReference type="ARBA" id="ARBA00023002"/>
    </source>
</evidence>
<dbReference type="GO" id="GO:0009086">
    <property type="term" value="P:methionine biosynthetic process"/>
    <property type="evidence" value="ECO:0007669"/>
    <property type="project" value="TreeGrafter"/>
</dbReference>
<gene>
    <name evidence="10" type="ORF">GBAR_LOCUS19619</name>
</gene>
<dbReference type="GO" id="GO:0071949">
    <property type="term" value="F:FAD binding"/>
    <property type="evidence" value="ECO:0007669"/>
    <property type="project" value="TreeGrafter"/>
</dbReference>
<evidence type="ECO:0000256" key="5">
    <source>
        <dbReference type="ARBA" id="ARBA00022827"/>
    </source>
</evidence>
<evidence type="ECO:0000256" key="2">
    <source>
        <dbReference type="ARBA" id="ARBA00004777"/>
    </source>
</evidence>
<keyword evidence="11" id="KW-1185">Reference proteome</keyword>
<dbReference type="SUPFAM" id="SSF51730">
    <property type="entry name" value="FAD-linked oxidoreductase"/>
    <property type="match status" value="1"/>
</dbReference>
<dbReference type="PANTHER" id="PTHR45754">
    <property type="entry name" value="METHYLENETETRAHYDROFOLATE REDUCTASE"/>
    <property type="match status" value="1"/>
</dbReference>
<evidence type="ECO:0000256" key="8">
    <source>
        <dbReference type="SAM" id="Phobius"/>
    </source>
</evidence>
<evidence type="ECO:0000256" key="4">
    <source>
        <dbReference type="ARBA" id="ARBA00022630"/>
    </source>
</evidence>
<comment type="cofactor">
    <cofactor evidence="1">
        <name>FAD</name>
        <dbReference type="ChEBI" id="CHEBI:57692"/>
    </cofactor>
</comment>
<keyword evidence="6" id="KW-0560">Oxidoreductase</keyword>
<accession>A0AA35SSP0</accession>
<dbReference type="GO" id="GO:0004489">
    <property type="term" value="F:methylenetetrahydrofolate reductase [NAD(P)H] activity"/>
    <property type="evidence" value="ECO:0007669"/>
    <property type="project" value="InterPro"/>
</dbReference>
<feature type="non-terminal residue" evidence="10">
    <location>
        <position position="380"/>
    </location>
</feature>
<keyword evidence="8" id="KW-0472">Membrane</keyword>
<keyword evidence="8" id="KW-1133">Transmembrane helix</keyword>
<evidence type="ECO:0000256" key="7">
    <source>
        <dbReference type="RuleBase" id="RU004254"/>
    </source>
</evidence>
<dbReference type="InterPro" id="IPR029041">
    <property type="entry name" value="FAD-linked_oxidoreductase-like"/>
</dbReference>
<dbReference type="InterPro" id="IPR053806">
    <property type="entry name" value="MTHFR_C"/>
</dbReference>
<sequence length="380" mass="43459">IPSHGHFWRPIPDGFSYGTDLVKFIRELYGDYFTICVAGYPHGHPDCASYDEDIQHLKEKVDAGTDFIITQLFFEASTFIKFYHDCRRIGITVPIMPGILPTQGYRGLHNLTKLSKLEVPRNIMDAILPIKDDDAAIQKFGISFAVNVCKELLNYGLVRCLFLHLFYLSLCLSLCTGEWSTFLVIIIVFALISILFHLGMWCDDPLSLKTLPWKAPASHKRCAEDVRPIFWAQRPKSYIHRTKEWDDFPNGRWGNSSSPAFGELADYHLFYLRTRWKPERLRVMWGEELNCPEDVFHVFECYLTGNRNKNGVKVTSLPWNDDELAMETSLLTQQLAAINRRGVLTINSQPAVNGRSSSDPVVGWGEKGGFVYQKVCVCTY</sequence>
<proteinExistence type="inferred from homology"/>
<protein>
    <submittedName>
        <fullName evidence="10">Methylenetetrahydrofolate reductase</fullName>
    </submittedName>
</protein>
<evidence type="ECO:0000313" key="10">
    <source>
        <dbReference type="EMBL" id="CAI8034939.1"/>
    </source>
</evidence>
<dbReference type="Proteomes" id="UP001174909">
    <property type="component" value="Unassembled WGS sequence"/>
</dbReference>
<keyword evidence="5" id="KW-0274">FAD</keyword>
<feature type="domain" description="MTHFR SAM-binding regulatory" evidence="9">
    <location>
        <begin position="209"/>
        <end position="376"/>
    </location>
</feature>
<evidence type="ECO:0000256" key="3">
    <source>
        <dbReference type="ARBA" id="ARBA00006743"/>
    </source>
</evidence>
<dbReference type="Pfam" id="PF21895">
    <property type="entry name" value="MTHFR_C"/>
    <property type="match status" value="1"/>
</dbReference>
<dbReference type="CDD" id="cd00537">
    <property type="entry name" value="MTHFR"/>
    <property type="match status" value="1"/>
</dbReference>
<name>A0AA35SSP0_GEOBA</name>
<feature type="transmembrane region" description="Helical" evidence="8">
    <location>
        <begin position="152"/>
        <end position="175"/>
    </location>
</feature>
<dbReference type="Gene3D" id="3.20.20.220">
    <property type="match status" value="1"/>
</dbReference>
<keyword evidence="8" id="KW-0812">Transmembrane</keyword>
<feature type="non-terminal residue" evidence="10">
    <location>
        <position position="1"/>
    </location>
</feature>
<evidence type="ECO:0000313" key="11">
    <source>
        <dbReference type="Proteomes" id="UP001174909"/>
    </source>
</evidence>
<keyword evidence="4" id="KW-0285">Flavoprotein</keyword>
<reference evidence="10" key="1">
    <citation type="submission" date="2023-03" db="EMBL/GenBank/DDBJ databases">
        <authorList>
            <person name="Steffen K."/>
            <person name="Cardenas P."/>
        </authorList>
    </citation>
    <scope>NUCLEOTIDE SEQUENCE</scope>
</reference>